<dbReference type="Proteomes" id="UP000196573">
    <property type="component" value="Unassembled WGS sequence"/>
</dbReference>
<dbReference type="PANTHER" id="PTHR37391">
    <property type="entry name" value="E3 UBIQUITIN-PROTEIN LIGASE"/>
    <property type="match status" value="1"/>
</dbReference>
<proteinExistence type="predicted"/>
<name>A0A1X7ARK3_9GAMM</name>
<evidence type="ECO:0000313" key="3">
    <source>
        <dbReference type="Proteomes" id="UP000196573"/>
    </source>
</evidence>
<evidence type="ECO:0000313" key="2">
    <source>
        <dbReference type="EMBL" id="SMA50944.1"/>
    </source>
</evidence>
<evidence type="ECO:0000259" key="1">
    <source>
        <dbReference type="Pfam" id="PF20680"/>
    </source>
</evidence>
<accession>A0A1X7ARK3</accession>
<protein>
    <recommendedName>
        <fullName evidence="1">DUF6817 domain-containing protein</fullName>
    </recommendedName>
</protein>
<dbReference type="Pfam" id="PF20680">
    <property type="entry name" value="DUF6817"/>
    <property type="match status" value="1"/>
</dbReference>
<feature type="domain" description="DUF6817" evidence="1">
    <location>
        <begin position="6"/>
        <end position="90"/>
    </location>
</feature>
<dbReference type="EMBL" id="FWPT01000021">
    <property type="protein sequence ID" value="SMA50944.1"/>
    <property type="molecule type" value="Genomic_DNA"/>
</dbReference>
<organism evidence="2 3">
    <name type="scientific">Parendozoicomonas haliclonae</name>
    <dbReference type="NCBI Taxonomy" id="1960125"/>
    <lineage>
        <taxon>Bacteria</taxon>
        <taxon>Pseudomonadati</taxon>
        <taxon>Pseudomonadota</taxon>
        <taxon>Gammaproteobacteria</taxon>
        <taxon>Oceanospirillales</taxon>
        <taxon>Endozoicomonadaceae</taxon>
        <taxon>Parendozoicomonas</taxon>
    </lineage>
</organism>
<dbReference type="PANTHER" id="PTHR37391:SF2">
    <property type="entry name" value="E3 UBIQUITIN-PROTEIN LIGASE"/>
    <property type="match status" value="1"/>
</dbReference>
<dbReference type="AlphaFoldDB" id="A0A1X7ARK3"/>
<dbReference type="OrthoDB" id="333547at2"/>
<reference evidence="2 3" key="1">
    <citation type="submission" date="2017-03" db="EMBL/GenBank/DDBJ databases">
        <authorList>
            <person name="Afonso C.L."/>
            <person name="Miller P.J."/>
            <person name="Scott M.A."/>
            <person name="Spackman E."/>
            <person name="Goraichik I."/>
            <person name="Dimitrov K.M."/>
            <person name="Suarez D.L."/>
            <person name="Swayne D.E."/>
        </authorList>
    </citation>
    <scope>NUCLEOTIDE SEQUENCE [LARGE SCALE GENOMIC DNA]</scope>
    <source>
        <strain evidence="2">SB41UT1</strain>
    </source>
</reference>
<dbReference type="InterPro" id="IPR049202">
    <property type="entry name" value="DUF6817"/>
</dbReference>
<dbReference type="RefSeq" id="WP_087113386.1">
    <property type="nucleotide sequence ID" value="NZ_CBCSCN010000022.1"/>
</dbReference>
<sequence>MDKFELLKDLGAGDFSHLNGSLMSHLKGTEAILNAWGATETLKISGLFHAAYGTSGFDQNMVSLDRRSDIANLIGAEAEELVYLYCSCDRSYVYPQFGSSHPVEFKDRFNNSTFSLSDAELESFCELTAANELELATSSDDFKLKYGKDLLDLFQRMHSYLSPQAQKAYTSTLESIS</sequence>
<keyword evidence="3" id="KW-1185">Reference proteome</keyword>
<gene>
    <name evidence="2" type="ORF">EHSB41UT_04762</name>
</gene>